<dbReference type="RefSeq" id="WP_275230644.1">
    <property type="nucleotide sequence ID" value="NZ_JARESE010000085.1"/>
</dbReference>
<name>A0ABT5WXC6_9SPHN</name>
<organism evidence="3 4">
    <name type="scientific">Novosphingobium album</name>
    <name type="common">ex Liu et al. 2023</name>
    <dbReference type="NCBI Taxonomy" id="3031130"/>
    <lineage>
        <taxon>Bacteria</taxon>
        <taxon>Pseudomonadati</taxon>
        <taxon>Pseudomonadota</taxon>
        <taxon>Alphaproteobacteria</taxon>
        <taxon>Sphingomonadales</taxon>
        <taxon>Sphingomonadaceae</taxon>
        <taxon>Novosphingobium</taxon>
    </lineage>
</organism>
<keyword evidence="4" id="KW-1185">Reference proteome</keyword>
<keyword evidence="1" id="KW-0560">Oxidoreductase</keyword>
<dbReference type="PRINTS" id="PR00069">
    <property type="entry name" value="ALDKETRDTASE"/>
</dbReference>
<proteinExistence type="predicted"/>
<dbReference type="Gene3D" id="3.20.20.100">
    <property type="entry name" value="NADP-dependent oxidoreductase domain"/>
    <property type="match status" value="1"/>
</dbReference>
<dbReference type="Proteomes" id="UP001216253">
    <property type="component" value="Unassembled WGS sequence"/>
</dbReference>
<dbReference type="EMBL" id="JARESE010000085">
    <property type="protein sequence ID" value="MDE8654529.1"/>
    <property type="molecule type" value="Genomic_DNA"/>
</dbReference>
<dbReference type="PANTHER" id="PTHR43625:SF40">
    <property type="entry name" value="ALDO-KETO REDUCTASE YAKC [NADP(+)]"/>
    <property type="match status" value="1"/>
</dbReference>
<dbReference type="CDD" id="cd19076">
    <property type="entry name" value="AKR_AKR13A_13D"/>
    <property type="match status" value="1"/>
</dbReference>
<dbReference type="PANTHER" id="PTHR43625">
    <property type="entry name" value="AFLATOXIN B1 ALDEHYDE REDUCTASE"/>
    <property type="match status" value="1"/>
</dbReference>
<comment type="caution">
    <text evidence="3">The sequence shown here is derived from an EMBL/GenBank/DDBJ whole genome shotgun (WGS) entry which is preliminary data.</text>
</comment>
<evidence type="ECO:0000259" key="2">
    <source>
        <dbReference type="Pfam" id="PF00248"/>
    </source>
</evidence>
<evidence type="ECO:0000256" key="1">
    <source>
        <dbReference type="ARBA" id="ARBA00023002"/>
    </source>
</evidence>
<dbReference type="InterPro" id="IPR050791">
    <property type="entry name" value="Aldo-Keto_reductase"/>
</dbReference>
<gene>
    <name evidence="3" type="ORF">PYV00_22785</name>
</gene>
<dbReference type="SUPFAM" id="SSF51430">
    <property type="entry name" value="NAD(P)-linked oxidoreductase"/>
    <property type="match status" value="1"/>
</dbReference>
<accession>A0ABT5WXC6</accession>
<sequence length="332" mass="36101">MHSVNLGKSGIRCSAIGLGCMGMSEFYGERDDAQSLRTLDRALELGVTLYDTSNAYGRGHNEELVGRFLKGRRDRVVLATKFGIVRDPDGPEGSTYDRAVDNSPAYMRQCLEESLVRLGTDRVDLYYVHRADPTVPIEDTVGALSRLVEEGKIRAIGLSEVWPETLRRAQKVHPIAALQSEYSLWTREPELEVLPTCRELGIGFVAYSPLGRGFLTDAKVEVGAHNDIRQASPRFRGENVARNRRLVEVVSAVAGRRGCSTGQVALAWLLARDVVPIPGTKRIAYLEDNVGAAAVTLSAEDEAELAAAFAIGAAAGERYDPSFAGNAQAPRA</sequence>
<dbReference type="InterPro" id="IPR020471">
    <property type="entry name" value="AKR"/>
</dbReference>
<feature type="domain" description="NADP-dependent oxidoreductase" evidence="2">
    <location>
        <begin position="16"/>
        <end position="306"/>
    </location>
</feature>
<dbReference type="InterPro" id="IPR036812">
    <property type="entry name" value="NAD(P)_OxRdtase_dom_sf"/>
</dbReference>
<reference evidence="3 4" key="1">
    <citation type="submission" date="2023-03" db="EMBL/GenBank/DDBJ databases">
        <title>NovoSphingobium album sp. nov. isolated from polycyclic aromatic hydrocarbons- and heavy-metal polluted soil.</title>
        <authorList>
            <person name="Liu Z."/>
            <person name="Wang K."/>
        </authorList>
    </citation>
    <scope>NUCLEOTIDE SEQUENCE [LARGE SCALE GENOMIC DNA]</scope>
    <source>
        <strain evidence="3 4">H3SJ31-1</strain>
    </source>
</reference>
<evidence type="ECO:0000313" key="4">
    <source>
        <dbReference type="Proteomes" id="UP001216253"/>
    </source>
</evidence>
<evidence type="ECO:0000313" key="3">
    <source>
        <dbReference type="EMBL" id="MDE8654529.1"/>
    </source>
</evidence>
<dbReference type="Pfam" id="PF00248">
    <property type="entry name" value="Aldo_ket_red"/>
    <property type="match status" value="1"/>
</dbReference>
<protein>
    <submittedName>
        <fullName evidence="3">Aldo/keto reductase</fullName>
    </submittedName>
</protein>
<dbReference type="InterPro" id="IPR023210">
    <property type="entry name" value="NADP_OxRdtase_dom"/>
</dbReference>